<accession>A0ABR1SE44</accession>
<protein>
    <submittedName>
        <fullName evidence="2">Uncharacterized protein</fullName>
    </submittedName>
</protein>
<dbReference type="Pfam" id="PF11374">
    <property type="entry name" value="DUF3176"/>
    <property type="match status" value="1"/>
</dbReference>
<evidence type="ECO:0000256" key="1">
    <source>
        <dbReference type="SAM" id="Phobius"/>
    </source>
</evidence>
<reference evidence="2 3" key="1">
    <citation type="submission" date="2023-01" db="EMBL/GenBank/DDBJ databases">
        <title>Analysis of 21 Apiospora genomes using comparative genomics revels a genus with tremendous synthesis potential of carbohydrate active enzymes and secondary metabolites.</title>
        <authorList>
            <person name="Sorensen T."/>
        </authorList>
    </citation>
    <scope>NUCLEOTIDE SEQUENCE [LARGE SCALE GENOMIC DNA]</scope>
    <source>
        <strain evidence="2 3">CBS 20057</strain>
    </source>
</reference>
<evidence type="ECO:0000313" key="2">
    <source>
        <dbReference type="EMBL" id="KAK8029307.1"/>
    </source>
</evidence>
<feature type="transmembrane region" description="Helical" evidence="1">
    <location>
        <begin position="487"/>
        <end position="509"/>
    </location>
</feature>
<keyword evidence="1" id="KW-1133">Transmembrane helix</keyword>
<dbReference type="PANTHER" id="PTHR35394:SF5">
    <property type="entry name" value="DUF3176 DOMAIN-CONTAINING PROTEIN"/>
    <property type="match status" value="1"/>
</dbReference>
<name>A0ABR1SE44_9PEZI</name>
<keyword evidence="3" id="KW-1185">Reference proteome</keyword>
<dbReference type="EMBL" id="JAQQWI010000007">
    <property type="protein sequence ID" value="KAK8029307.1"/>
    <property type="molecule type" value="Genomic_DNA"/>
</dbReference>
<dbReference type="PANTHER" id="PTHR35394">
    <property type="entry name" value="DUF3176 DOMAIN-CONTAINING PROTEIN"/>
    <property type="match status" value="1"/>
</dbReference>
<gene>
    <name evidence="2" type="ORF">PG991_006363</name>
</gene>
<evidence type="ECO:0000313" key="3">
    <source>
        <dbReference type="Proteomes" id="UP001396898"/>
    </source>
</evidence>
<feature type="transmembrane region" description="Helical" evidence="1">
    <location>
        <begin position="35"/>
        <end position="56"/>
    </location>
</feature>
<keyword evidence="1" id="KW-0472">Membrane</keyword>
<comment type="caution">
    <text evidence="2">The sequence shown here is derived from an EMBL/GenBank/DDBJ whole genome shotgun (WGS) entry which is preliminary data.</text>
</comment>
<dbReference type="InterPro" id="IPR021514">
    <property type="entry name" value="DUF3176"/>
</dbReference>
<proteinExistence type="predicted"/>
<organism evidence="2 3">
    <name type="scientific">Apiospora marii</name>
    <dbReference type="NCBI Taxonomy" id="335849"/>
    <lineage>
        <taxon>Eukaryota</taxon>
        <taxon>Fungi</taxon>
        <taxon>Dikarya</taxon>
        <taxon>Ascomycota</taxon>
        <taxon>Pezizomycotina</taxon>
        <taxon>Sordariomycetes</taxon>
        <taxon>Xylariomycetidae</taxon>
        <taxon>Amphisphaeriales</taxon>
        <taxon>Apiosporaceae</taxon>
        <taxon>Apiospora</taxon>
    </lineage>
</organism>
<feature type="transmembrane region" description="Helical" evidence="1">
    <location>
        <begin position="143"/>
        <end position="161"/>
    </location>
</feature>
<keyword evidence="1" id="KW-0812">Transmembrane</keyword>
<dbReference type="Proteomes" id="UP001396898">
    <property type="component" value="Unassembled WGS sequence"/>
</dbReference>
<sequence length="562" mass="62666">MDPLIGHPRTSTRGYKKHSWKIGRSLSRYFSKTDWWLEIGSSLLSVLCLLGIIILLSQIRNRPLSTWNLAVSPNAFISVLSTASKACLVQPVSECISQMKWLHLLQSKKADRYATPAHVTTPGSRTGPWGSIQFIRKKPTKSLMPYLGCMLLLAAVTMDPFTQQIISFETKLVPVDGAHSELKTSQIFDRGQSLEDINRTKDRSIYERGLDTPVQRAVMLALYNIPQHPDLSCPGSLCRYPPFSSMGVTCNCKDVTSSTRPNCTTYSNDTSSEVDGCNFYTPGGYLIQGSTPINPWRKPQDTQAWVSGESPDDSEVLDTLCGFAVAQLRPGPGDWRDSMHIYECAFKLCAVEYTDWIVIHGTIRPGTTTTYQLLPPNTTQTEIDWQRGNLLWAYRVLNPTFPYNKTFIINGGDYGNIARILQGMYGVPDQEVRNFGSTTAVLYDSLDIPATMTNISAAISYSMLNGPNATVTPVDVLDEVVIIEVRWAWLTLPATLVLAASIFLVAIIYRTHRAEHLIWKSSLTPLLLSQESYPVLSAGQKPLWTRSYLKARTAVIVNHLTK</sequence>